<accession>A0ABS7GFF9</accession>
<protein>
    <submittedName>
        <fullName evidence="1">Uncharacterized protein</fullName>
    </submittedName>
</protein>
<name>A0ABS7GFF9_9BACT</name>
<comment type="caution">
    <text evidence="1">The sequence shown here is derived from an EMBL/GenBank/DDBJ whole genome shotgun (WGS) entry which is preliminary data.</text>
</comment>
<evidence type="ECO:0000313" key="1">
    <source>
        <dbReference type="EMBL" id="MBW8685243.1"/>
    </source>
</evidence>
<dbReference type="RefSeq" id="WP_220250476.1">
    <property type="nucleotide sequence ID" value="NZ_JAICCF010000002.1"/>
</dbReference>
<gene>
    <name evidence="1" type="ORF">K1Y79_12975</name>
</gene>
<reference evidence="1 2" key="1">
    <citation type="submission" date="2021-08" db="EMBL/GenBank/DDBJ databases">
        <title>The genome sequence of Chitinophaga sp. B61.</title>
        <authorList>
            <person name="Zhang X."/>
        </authorList>
    </citation>
    <scope>NUCLEOTIDE SEQUENCE [LARGE SCALE GENOMIC DNA]</scope>
    <source>
        <strain evidence="1 2">B61</strain>
    </source>
</reference>
<evidence type="ECO:0000313" key="2">
    <source>
        <dbReference type="Proteomes" id="UP000812961"/>
    </source>
</evidence>
<sequence length="84" mass="9783">MADINMQQSTQEYCRAAGDAVRQYSYISLYRDKQPRYILVPSIPSRKDDPLYQAPDTSPNTLSVQLLRKKAILWNEQNEYSLVK</sequence>
<keyword evidence="2" id="KW-1185">Reference proteome</keyword>
<proteinExistence type="predicted"/>
<dbReference type="Proteomes" id="UP000812961">
    <property type="component" value="Unassembled WGS sequence"/>
</dbReference>
<dbReference type="EMBL" id="JAICCF010000002">
    <property type="protein sequence ID" value="MBW8685243.1"/>
    <property type="molecule type" value="Genomic_DNA"/>
</dbReference>
<organism evidence="1 2">
    <name type="scientific">Chitinophaga rhizophila</name>
    <dbReference type="NCBI Taxonomy" id="2866212"/>
    <lineage>
        <taxon>Bacteria</taxon>
        <taxon>Pseudomonadati</taxon>
        <taxon>Bacteroidota</taxon>
        <taxon>Chitinophagia</taxon>
        <taxon>Chitinophagales</taxon>
        <taxon>Chitinophagaceae</taxon>
        <taxon>Chitinophaga</taxon>
    </lineage>
</organism>